<proteinExistence type="predicted"/>
<dbReference type="KEGG" id="bpg:Bathy16g00120"/>
<dbReference type="PANTHER" id="PTHR36013:SF2">
    <property type="entry name" value="ATP SYNTHASE 24 KDA SUBUNIT, MITOCHONDRIAL-RELATED"/>
    <property type="match status" value="1"/>
</dbReference>
<organism evidence="1 2">
    <name type="scientific">Bathycoccus prasinos</name>
    <dbReference type="NCBI Taxonomy" id="41875"/>
    <lineage>
        <taxon>Eukaryota</taxon>
        <taxon>Viridiplantae</taxon>
        <taxon>Chlorophyta</taxon>
        <taxon>Mamiellophyceae</taxon>
        <taxon>Mamiellales</taxon>
        <taxon>Bathycoccaceae</taxon>
        <taxon>Bathycoccus</taxon>
    </lineage>
</organism>
<dbReference type="AlphaFoldDB" id="K8EPG7"/>
<dbReference type="OrthoDB" id="508070at2759"/>
<reference evidence="1 2" key="1">
    <citation type="submission" date="2011-10" db="EMBL/GenBank/DDBJ databases">
        <authorList>
            <person name="Genoscope - CEA"/>
        </authorList>
    </citation>
    <scope>NUCLEOTIDE SEQUENCE [LARGE SCALE GENOMIC DNA]</scope>
    <source>
        <strain evidence="1 2">RCC 1105</strain>
    </source>
</reference>
<dbReference type="PANTHER" id="PTHR36013">
    <property type="entry name" value="ATP SYNTHASE 24 KDA SUBUNIT, MITOCHONDRIAL-RELATED"/>
    <property type="match status" value="1"/>
</dbReference>
<name>K8EPG7_9CHLO</name>
<dbReference type="InterPro" id="IPR031432">
    <property type="entry name" value="MGP1"/>
</dbReference>
<protein>
    <submittedName>
        <fullName evidence="1">Uncharacterized protein</fullName>
    </submittedName>
</protein>
<dbReference type="EMBL" id="FO082263">
    <property type="protein sequence ID" value="CCO20167.1"/>
    <property type="molecule type" value="Genomic_DNA"/>
</dbReference>
<dbReference type="RefSeq" id="XP_007508550.1">
    <property type="nucleotide sequence ID" value="XM_007508488.1"/>
</dbReference>
<evidence type="ECO:0000313" key="1">
    <source>
        <dbReference type="EMBL" id="CCO20167.1"/>
    </source>
</evidence>
<accession>K8EPG7</accession>
<dbReference type="GeneID" id="19011187"/>
<keyword evidence="2" id="KW-1185">Reference proteome</keyword>
<evidence type="ECO:0000313" key="2">
    <source>
        <dbReference type="Proteomes" id="UP000198341"/>
    </source>
</evidence>
<dbReference type="Proteomes" id="UP000198341">
    <property type="component" value="Chromosome 16"/>
</dbReference>
<sequence>MLRTVASRIARRTAASASSSSASPRCFAAAAAQGDKGDLVKDFFADSQRKFRAYAEKSKTNPLPLDGDDAKLKAYVEKNKQIMAEIGIPSVTERIDDTIDAAWEEATSVRQYLEYTNEVRQAMGLEDPTGVYKTLFQTLDDVEKKIGKALTSSDPQYAQFEDAIDKGMSELLGKSLDELADAADIADAKEEASRLKAEMDATKARAG</sequence>
<gene>
    <name evidence="1" type="ordered locus">Bathy16g00120</name>
</gene>
<dbReference type="Pfam" id="PF15704">
    <property type="entry name" value="Mt_ATP_synt"/>
    <property type="match status" value="1"/>
</dbReference>